<dbReference type="EMBL" id="JAHQCS010000115">
    <property type="protein sequence ID" value="MBU9712903.1"/>
    <property type="molecule type" value="Genomic_DNA"/>
</dbReference>
<reference evidence="1 2" key="1">
    <citation type="submission" date="2021-06" db="EMBL/GenBank/DDBJ databases">
        <title>Bacillus sp. RD4P76, an endophyte from a halophyte.</title>
        <authorList>
            <person name="Sun J.-Q."/>
        </authorList>
    </citation>
    <scope>NUCLEOTIDE SEQUENCE [LARGE SCALE GENOMIC DNA]</scope>
    <source>
        <strain evidence="1 2">CGMCC 1.15917</strain>
    </source>
</reference>
<dbReference type="Proteomes" id="UP000784880">
    <property type="component" value="Unassembled WGS sequence"/>
</dbReference>
<evidence type="ECO:0000313" key="2">
    <source>
        <dbReference type="Proteomes" id="UP000784880"/>
    </source>
</evidence>
<accession>A0ABS6JGY1</accession>
<organism evidence="1 2">
    <name type="scientific">Evansella tamaricis</name>
    <dbReference type="NCBI Taxonomy" id="2069301"/>
    <lineage>
        <taxon>Bacteria</taxon>
        <taxon>Bacillati</taxon>
        <taxon>Bacillota</taxon>
        <taxon>Bacilli</taxon>
        <taxon>Bacillales</taxon>
        <taxon>Bacillaceae</taxon>
        <taxon>Evansella</taxon>
    </lineage>
</organism>
<protein>
    <submittedName>
        <fullName evidence="1">Uncharacterized protein</fullName>
    </submittedName>
</protein>
<comment type="caution">
    <text evidence="1">The sequence shown here is derived from an EMBL/GenBank/DDBJ whole genome shotgun (WGS) entry which is preliminary data.</text>
</comment>
<proteinExistence type="predicted"/>
<sequence length="153" mass="17722">MKKWVSAIILVAIIGYVGYYFAQNVLGNTDGMMTYLEDTEELTNDYLGLIEQEALIDSEDVLYEFTENILLPGLRDILERSKEIGAQIDKDQLKEVHELHNRAIDLHIKAEEAWLAGEEPDSYYEESDALYLQYEEELDALAKKWGVEIEWLE</sequence>
<name>A0ABS6JGY1_9BACI</name>
<keyword evidence="2" id="KW-1185">Reference proteome</keyword>
<gene>
    <name evidence="1" type="ORF">KS419_14325</name>
</gene>
<evidence type="ECO:0000313" key="1">
    <source>
        <dbReference type="EMBL" id="MBU9712903.1"/>
    </source>
</evidence>
<dbReference type="RefSeq" id="WP_217067078.1">
    <property type="nucleotide sequence ID" value="NZ_JAHQCS010000115.1"/>
</dbReference>